<dbReference type="GO" id="GO:0055085">
    <property type="term" value="P:transmembrane transport"/>
    <property type="evidence" value="ECO:0007669"/>
    <property type="project" value="InterPro"/>
</dbReference>
<dbReference type="RefSeq" id="WP_156713302.1">
    <property type="nucleotide sequence ID" value="NZ_WPHG01000003.1"/>
</dbReference>
<evidence type="ECO:0000256" key="1">
    <source>
        <dbReference type="ARBA" id="ARBA00004429"/>
    </source>
</evidence>
<keyword evidence="5 8" id="KW-0812">Transmembrane</keyword>
<evidence type="ECO:0000256" key="7">
    <source>
        <dbReference type="ARBA" id="ARBA00023136"/>
    </source>
</evidence>
<keyword evidence="3" id="KW-1003">Cell membrane</keyword>
<feature type="transmembrane region" description="Helical" evidence="8">
    <location>
        <begin position="104"/>
        <end position="124"/>
    </location>
</feature>
<evidence type="ECO:0000313" key="10">
    <source>
        <dbReference type="EMBL" id="MVA98355.1"/>
    </source>
</evidence>
<feature type="domain" description="ABC transmembrane type-1" evidence="9">
    <location>
        <begin position="66"/>
        <end position="258"/>
    </location>
</feature>
<comment type="caution">
    <text evidence="10">The sequence shown here is derived from an EMBL/GenBank/DDBJ whole genome shotgun (WGS) entry which is preliminary data.</text>
</comment>
<evidence type="ECO:0000313" key="11">
    <source>
        <dbReference type="Proteomes" id="UP000463224"/>
    </source>
</evidence>
<dbReference type="Proteomes" id="UP000463224">
    <property type="component" value="Unassembled WGS sequence"/>
</dbReference>
<dbReference type="PANTHER" id="PTHR43357">
    <property type="entry name" value="INNER MEMBRANE ABC TRANSPORTER PERMEASE PROTEIN YDCV"/>
    <property type="match status" value="1"/>
</dbReference>
<accession>A0A844QGE6</accession>
<dbReference type="InterPro" id="IPR000515">
    <property type="entry name" value="MetI-like"/>
</dbReference>
<dbReference type="InterPro" id="IPR035906">
    <property type="entry name" value="MetI-like_sf"/>
</dbReference>
<evidence type="ECO:0000256" key="4">
    <source>
        <dbReference type="ARBA" id="ARBA00022519"/>
    </source>
</evidence>
<feature type="transmembrane region" description="Helical" evidence="8">
    <location>
        <begin position="12"/>
        <end position="35"/>
    </location>
</feature>
<dbReference type="EMBL" id="WPHG01000003">
    <property type="protein sequence ID" value="MVA98355.1"/>
    <property type="molecule type" value="Genomic_DNA"/>
</dbReference>
<dbReference type="GO" id="GO:0005886">
    <property type="term" value="C:plasma membrane"/>
    <property type="evidence" value="ECO:0007669"/>
    <property type="project" value="UniProtKB-SubCell"/>
</dbReference>
<evidence type="ECO:0000259" key="9">
    <source>
        <dbReference type="PROSITE" id="PS50928"/>
    </source>
</evidence>
<keyword evidence="6 8" id="KW-1133">Transmembrane helix</keyword>
<dbReference type="PROSITE" id="PS50928">
    <property type="entry name" value="ABC_TM1"/>
    <property type="match status" value="1"/>
</dbReference>
<keyword evidence="7 8" id="KW-0472">Membrane</keyword>
<keyword evidence="2 8" id="KW-0813">Transport</keyword>
<name>A0A844QGE6_9HYPH</name>
<dbReference type="SUPFAM" id="SSF161098">
    <property type="entry name" value="MetI-like"/>
    <property type="match status" value="1"/>
</dbReference>
<reference evidence="10 11" key="1">
    <citation type="submission" date="2019-12" db="EMBL/GenBank/DDBJ databases">
        <title>Nitratireductor arenosus sp. nov., Isolated from sea sand, Jeju island, South Korea.</title>
        <authorList>
            <person name="Kim W."/>
        </authorList>
    </citation>
    <scope>NUCLEOTIDE SEQUENCE [LARGE SCALE GENOMIC DNA]</scope>
    <source>
        <strain evidence="10 11">CAU 1489</strain>
    </source>
</reference>
<evidence type="ECO:0000256" key="3">
    <source>
        <dbReference type="ARBA" id="ARBA00022475"/>
    </source>
</evidence>
<sequence length="268" mass="29002">MSIVDRIARLFVILLAWAGLVFLALPLVIIVATSFTETEFLKFPPVGFTWRWYGRFLEDQSYLSAIWTSVSIAGLATAIAVVIGVLVALVIARSELKGRQLLNTIFIAPLILPTIVIGAALLQYANALGFARSFFALVVGHTVIVVPYVLRTVLASLERFDQSLEEASFDLGGNAVSTFFLVTLPIIKPGLVAGALFAFIISWINVELSIFNATAQLMPIPVKLFNYVQYAVDPMLAAVSAATIYVAVLAVIVLDILVGIDRVAASQK</sequence>
<feature type="transmembrane region" description="Helical" evidence="8">
    <location>
        <begin position="65"/>
        <end position="92"/>
    </location>
</feature>
<dbReference type="Pfam" id="PF00528">
    <property type="entry name" value="BPD_transp_1"/>
    <property type="match status" value="1"/>
</dbReference>
<comment type="similarity">
    <text evidence="8">Belongs to the binding-protein-dependent transport system permease family.</text>
</comment>
<evidence type="ECO:0000256" key="6">
    <source>
        <dbReference type="ARBA" id="ARBA00022989"/>
    </source>
</evidence>
<feature type="transmembrane region" description="Helical" evidence="8">
    <location>
        <begin position="235"/>
        <end position="258"/>
    </location>
</feature>
<evidence type="ECO:0000256" key="2">
    <source>
        <dbReference type="ARBA" id="ARBA00022448"/>
    </source>
</evidence>
<evidence type="ECO:0000256" key="8">
    <source>
        <dbReference type="RuleBase" id="RU363032"/>
    </source>
</evidence>
<keyword evidence="11" id="KW-1185">Reference proteome</keyword>
<keyword evidence="4" id="KW-0997">Cell inner membrane</keyword>
<gene>
    <name evidence="10" type="ORF">GN330_13985</name>
</gene>
<dbReference type="Gene3D" id="1.10.3720.10">
    <property type="entry name" value="MetI-like"/>
    <property type="match status" value="1"/>
</dbReference>
<comment type="subcellular location">
    <subcellularLocation>
        <location evidence="1">Cell inner membrane</location>
        <topology evidence="1">Multi-pass membrane protein</topology>
    </subcellularLocation>
    <subcellularLocation>
        <location evidence="8">Cell membrane</location>
        <topology evidence="8">Multi-pass membrane protein</topology>
    </subcellularLocation>
</comment>
<proteinExistence type="inferred from homology"/>
<feature type="transmembrane region" description="Helical" evidence="8">
    <location>
        <begin position="130"/>
        <end position="150"/>
    </location>
</feature>
<dbReference type="PANTHER" id="PTHR43357:SF4">
    <property type="entry name" value="INNER MEMBRANE ABC TRANSPORTER PERMEASE PROTEIN YDCV"/>
    <property type="match status" value="1"/>
</dbReference>
<organism evidence="10 11">
    <name type="scientific">Nitratireductor arenosus</name>
    <dbReference type="NCBI Taxonomy" id="2682096"/>
    <lineage>
        <taxon>Bacteria</taxon>
        <taxon>Pseudomonadati</taxon>
        <taxon>Pseudomonadota</taxon>
        <taxon>Alphaproteobacteria</taxon>
        <taxon>Hyphomicrobiales</taxon>
        <taxon>Phyllobacteriaceae</taxon>
        <taxon>Nitratireductor</taxon>
    </lineage>
</organism>
<dbReference type="AlphaFoldDB" id="A0A844QGE6"/>
<protein>
    <submittedName>
        <fullName evidence="10">ABC transporter permease subunit</fullName>
    </submittedName>
</protein>
<dbReference type="CDD" id="cd06261">
    <property type="entry name" value="TM_PBP2"/>
    <property type="match status" value="1"/>
</dbReference>
<evidence type="ECO:0000256" key="5">
    <source>
        <dbReference type="ARBA" id="ARBA00022692"/>
    </source>
</evidence>